<evidence type="ECO:0000259" key="3">
    <source>
        <dbReference type="Pfam" id="PF00248"/>
    </source>
</evidence>
<name>A0ABD3NVX6_9STRA</name>
<gene>
    <name evidence="4" type="ORF">ACHAWO_004935</name>
</gene>
<dbReference type="PANTHER" id="PTHR43364:SF4">
    <property type="entry name" value="NAD(P)-LINKED OXIDOREDUCTASE SUPERFAMILY PROTEIN"/>
    <property type="match status" value="1"/>
</dbReference>
<dbReference type="Gene3D" id="3.20.20.100">
    <property type="entry name" value="NADP-dependent oxidoreductase domain"/>
    <property type="match status" value="1"/>
</dbReference>
<keyword evidence="2" id="KW-0732">Signal</keyword>
<feature type="chain" id="PRO_5044838317" description="NADP-dependent oxidoreductase domain-containing protein" evidence="2">
    <location>
        <begin position="19"/>
        <end position="397"/>
    </location>
</feature>
<sequence>MNKLFLPLIASVPLTSHGLSTTPFGLVENRNVPGLQNGMDYVKLGSSDLVVSRVCMGTMTFGEQNTIDEGVEQLNKAWDKYGINFLDTAEMYPVPTKAETQGRTDQAVAKFMKSRSRSDVILATKVAGRSERINWLRKDGSSTVVNRKQILESVDASLTRLGVDYIDLLQIHWPDRYIGGLFGQRDFSIAESQGKDGTSFEEQLSTLKEVIDAGKVRYIGVSNETPYGVCSMVEMAKHSPELYPRIVSIQNGYSLVDRKNYEAGLTEACYHHNVGLLPYSPLAGGVLTGKYSDNNVSPKARMNLFPGFMARYRDSLNEAAVEAYMNIAEEAGMSPATLALSWCYHREHVCSTIIGATTLNQLDENIKAYDVKLDNEVLEKIHKVYQRYTDPTKAYGA</sequence>
<accession>A0ABD3NVX6</accession>
<dbReference type="Pfam" id="PF00248">
    <property type="entry name" value="Aldo_ket_red"/>
    <property type="match status" value="1"/>
</dbReference>
<dbReference type="InterPro" id="IPR050523">
    <property type="entry name" value="AKR_Detox_Biosynth"/>
</dbReference>
<keyword evidence="1" id="KW-0560">Oxidoreductase</keyword>
<keyword evidence="5" id="KW-1185">Reference proteome</keyword>
<dbReference type="GO" id="GO:0016491">
    <property type="term" value="F:oxidoreductase activity"/>
    <property type="evidence" value="ECO:0007669"/>
    <property type="project" value="UniProtKB-KW"/>
</dbReference>
<dbReference type="InterPro" id="IPR020471">
    <property type="entry name" value="AKR"/>
</dbReference>
<dbReference type="EMBL" id="JALLPJ020000929">
    <property type="protein sequence ID" value="KAL3779546.1"/>
    <property type="molecule type" value="Genomic_DNA"/>
</dbReference>
<evidence type="ECO:0000256" key="2">
    <source>
        <dbReference type="SAM" id="SignalP"/>
    </source>
</evidence>
<dbReference type="InterPro" id="IPR036812">
    <property type="entry name" value="NAD(P)_OxRdtase_dom_sf"/>
</dbReference>
<feature type="domain" description="NADP-dependent oxidoreductase" evidence="3">
    <location>
        <begin position="54"/>
        <end position="385"/>
    </location>
</feature>
<dbReference type="PRINTS" id="PR00069">
    <property type="entry name" value="ALDKETRDTASE"/>
</dbReference>
<evidence type="ECO:0000313" key="4">
    <source>
        <dbReference type="EMBL" id="KAL3779546.1"/>
    </source>
</evidence>
<dbReference type="SUPFAM" id="SSF51430">
    <property type="entry name" value="NAD(P)-linked oxidoreductase"/>
    <property type="match status" value="1"/>
</dbReference>
<comment type="caution">
    <text evidence="4">The sequence shown here is derived from an EMBL/GenBank/DDBJ whole genome shotgun (WGS) entry which is preliminary data.</text>
</comment>
<dbReference type="AlphaFoldDB" id="A0ABD3NVX6"/>
<dbReference type="PANTHER" id="PTHR43364">
    <property type="entry name" value="NADH-SPECIFIC METHYLGLYOXAL REDUCTASE-RELATED"/>
    <property type="match status" value="1"/>
</dbReference>
<dbReference type="Proteomes" id="UP001530400">
    <property type="component" value="Unassembled WGS sequence"/>
</dbReference>
<evidence type="ECO:0000313" key="5">
    <source>
        <dbReference type="Proteomes" id="UP001530400"/>
    </source>
</evidence>
<dbReference type="InterPro" id="IPR023210">
    <property type="entry name" value="NADP_OxRdtase_dom"/>
</dbReference>
<reference evidence="4 5" key="1">
    <citation type="submission" date="2024-10" db="EMBL/GenBank/DDBJ databases">
        <title>Updated reference genomes for cyclostephanoid diatoms.</title>
        <authorList>
            <person name="Roberts W.R."/>
            <person name="Alverson A.J."/>
        </authorList>
    </citation>
    <scope>NUCLEOTIDE SEQUENCE [LARGE SCALE GENOMIC DNA]</scope>
    <source>
        <strain evidence="4 5">AJA010-31</strain>
    </source>
</reference>
<organism evidence="4 5">
    <name type="scientific">Cyclotella atomus</name>
    <dbReference type="NCBI Taxonomy" id="382360"/>
    <lineage>
        <taxon>Eukaryota</taxon>
        <taxon>Sar</taxon>
        <taxon>Stramenopiles</taxon>
        <taxon>Ochrophyta</taxon>
        <taxon>Bacillariophyta</taxon>
        <taxon>Coscinodiscophyceae</taxon>
        <taxon>Thalassiosirophycidae</taxon>
        <taxon>Stephanodiscales</taxon>
        <taxon>Stephanodiscaceae</taxon>
        <taxon>Cyclotella</taxon>
    </lineage>
</organism>
<dbReference type="CDD" id="cd19094">
    <property type="entry name" value="AKR_Tas-like"/>
    <property type="match status" value="1"/>
</dbReference>
<protein>
    <recommendedName>
        <fullName evidence="3">NADP-dependent oxidoreductase domain-containing protein</fullName>
    </recommendedName>
</protein>
<proteinExistence type="predicted"/>
<feature type="signal peptide" evidence="2">
    <location>
        <begin position="1"/>
        <end position="18"/>
    </location>
</feature>
<evidence type="ECO:0000256" key="1">
    <source>
        <dbReference type="ARBA" id="ARBA00023002"/>
    </source>
</evidence>